<organism evidence="2 3">
    <name type="scientific">Jejubacter calystegiae</name>
    <dbReference type="NCBI Taxonomy" id="2579935"/>
    <lineage>
        <taxon>Bacteria</taxon>
        <taxon>Pseudomonadati</taxon>
        <taxon>Pseudomonadota</taxon>
        <taxon>Gammaproteobacteria</taxon>
        <taxon>Enterobacterales</taxon>
        <taxon>Enterobacteriaceae</taxon>
        <taxon>Jejubacter</taxon>
    </lineage>
</organism>
<feature type="chain" id="PRO_5020631680" evidence="1">
    <location>
        <begin position="27"/>
        <end position="222"/>
    </location>
</feature>
<dbReference type="RefSeq" id="WP_138098743.1">
    <property type="nucleotide sequence ID" value="NZ_CP040428.1"/>
</dbReference>
<dbReference type="Pfam" id="PF11769">
    <property type="entry name" value="DUF3313"/>
    <property type="match status" value="1"/>
</dbReference>
<gene>
    <name evidence="2" type="ORF">FEM41_22775</name>
</gene>
<name>A0A4P8YN37_9ENTR</name>
<reference evidence="2 3" key="1">
    <citation type="submission" date="2019-05" db="EMBL/GenBank/DDBJ databases">
        <title>Complete genome sequence of Izhakiella calystegiae KSNA2, an endophyte isolated from beach morning glory (Calystegia soldanella).</title>
        <authorList>
            <person name="Jiang L."/>
            <person name="Jeong J.C."/>
            <person name="Kim C.Y."/>
            <person name="Kim D.H."/>
            <person name="Kim S.W."/>
            <person name="Lee j."/>
        </authorList>
    </citation>
    <scope>NUCLEOTIDE SEQUENCE [LARGE SCALE GENOMIC DNA]</scope>
    <source>
        <strain evidence="2 3">KSNA2</strain>
    </source>
</reference>
<evidence type="ECO:0000313" key="2">
    <source>
        <dbReference type="EMBL" id="QCT22270.1"/>
    </source>
</evidence>
<proteinExistence type="predicted"/>
<dbReference type="AlphaFoldDB" id="A0A4P8YN37"/>
<accession>A0A4P8YN37</accession>
<evidence type="ECO:0000256" key="1">
    <source>
        <dbReference type="SAM" id="SignalP"/>
    </source>
</evidence>
<keyword evidence="1" id="KW-0732">Signal</keyword>
<sequence>MKRSTFVPFLFAGCALLLSGCASKLASPEQYSGFMKDYSGLEEAETASGKPVMRWVAKDFNPEDYHSVIYQPVVYYPEPKPTTQIGKETLDKILSYTDIQMKDAVSKRYPLVDKPGKGTLVFRSAITAVDTSNQGLQFYEVLPITLALAGTEYVTGYRTQDTHLYFEGELIDSQTHKVVAKFVRKGQGKQISNASKLLTLNDMKGVVDDLAKDARNFKVAKI</sequence>
<evidence type="ECO:0000313" key="3">
    <source>
        <dbReference type="Proteomes" id="UP000302163"/>
    </source>
</evidence>
<dbReference type="KEGG" id="izh:FEM41_22775"/>
<dbReference type="PROSITE" id="PS51257">
    <property type="entry name" value="PROKAR_LIPOPROTEIN"/>
    <property type="match status" value="1"/>
</dbReference>
<feature type="signal peptide" evidence="1">
    <location>
        <begin position="1"/>
        <end position="26"/>
    </location>
</feature>
<dbReference type="OrthoDB" id="6192874at2"/>
<dbReference type="InterPro" id="IPR021747">
    <property type="entry name" value="DUF3313"/>
</dbReference>
<dbReference type="Proteomes" id="UP000302163">
    <property type="component" value="Chromosome"/>
</dbReference>
<keyword evidence="3" id="KW-1185">Reference proteome</keyword>
<protein>
    <submittedName>
        <fullName evidence="2">DUF3313 domain-containing protein</fullName>
    </submittedName>
</protein>
<dbReference type="EMBL" id="CP040428">
    <property type="protein sequence ID" value="QCT22270.1"/>
    <property type="molecule type" value="Genomic_DNA"/>
</dbReference>